<keyword evidence="2" id="KW-1185">Reference proteome</keyword>
<organism evidence="1 2">
    <name type="scientific">Gouania willdenowi</name>
    <name type="common">Blunt-snouted clingfish</name>
    <name type="synonym">Lepadogaster willdenowi</name>
    <dbReference type="NCBI Taxonomy" id="441366"/>
    <lineage>
        <taxon>Eukaryota</taxon>
        <taxon>Metazoa</taxon>
        <taxon>Chordata</taxon>
        <taxon>Craniata</taxon>
        <taxon>Vertebrata</taxon>
        <taxon>Euteleostomi</taxon>
        <taxon>Actinopterygii</taxon>
        <taxon>Neopterygii</taxon>
        <taxon>Teleostei</taxon>
        <taxon>Neoteleostei</taxon>
        <taxon>Acanthomorphata</taxon>
        <taxon>Ovalentaria</taxon>
        <taxon>Blenniimorphae</taxon>
        <taxon>Blenniiformes</taxon>
        <taxon>Gobiesocoidei</taxon>
        <taxon>Gobiesocidae</taxon>
        <taxon>Gobiesocinae</taxon>
        <taxon>Gouania</taxon>
    </lineage>
</organism>
<dbReference type="GO" id="GO:0005524">
    <property type="term" value="F:ATP binding"/>
    <property type="evidence" value="ECO:0007669"/>
    <property type="project" value="TreeGrafter"/>
</dbReference>
<dbReference type="PANTHER" id="PTHR48102:SF7">
    <property type="entry name" value="ATP-DEPENDENT CLP PROTEASE ATP-BINDING SUBUNIT CLPX-LIKE, MITOCHONDRIAL"/>
    <property type="match status" value="1"/>
</dbReference>
<dbReference type="PANTHER" id="PTHR48102">
    <property type="entry name" value="ATP-DEPENDENT CLP PROTEASE ATP-BINDING SUBUNIT CLPX-LIKE, MITOCHONDRIAL-RELATED"/>
    <property type="match status" value="1"/>
</dbReference>
<dbReference type="InterPro" id="IPR050052">
    <property type="entry name" value="ATP-dep_Clp_protease_ClpX"/>
</dbReference>
<reference evidence="1" key="3">
    <citation type="submission" date="2025-09" db="UniProtKB">
        <authorList>
            <consortium name="Ensembl"/>
        </authorList>
    </citation>
    <scope>IDENTIFICATION</scope>
</reference>
<dbReference type="Gene3D" id="3.40.50.300">
    <property type="entry name" value="P-loop containing nucleotide triphosphate hydrolases"/>
    <property type="match status" value="1"/>
</dbReference>
<protein>
    <submittedName>
        <fullName evidence="1">Uncharacterized protein</fullName>
    </submittedName>
</protein>
<dbReference type="GO" id="GO:0005759">
    <property type="term" value="C:mitochondrial matrix"/>
    <property type="evidence" value="ECO:0007669"/>
    <property type="project" value="TreeGrafter"/>
</dbReference>
<dbReference type="InterPro" id="IPR027417">
    <property type="entry name" value="P-loop_NTPase"/>
</dbReference>
<name>A0A8C5GKX3_GOUWI</name>
<evidence type="ECO:0000313" key="1">
    <source>
        <dbReference type="Ensembl" id="ENSGWIP00000031804.1"/>
    </source>
</evidence>
<dbReference type="GO" id="GO:0051603">
    <property type="term" value="P:proteolysis involved in protein catabolic process"/>
    <property type="evidence" value="ECO:0007669"/>
    <property type="project" value="TreeGrafter"/>
</dbReference>
<sequence length="201" mass="22248">IFYPTLVSGLCFSRIQPFSLGRQGLWEGPLRPWVRARSCSVTTVCYANKYWMTNYGWGGGGKKSVSEGKRMSGSGGSERGGGLLRCPKCGGPCTKLETFVCDSLQFECHHTHHIVVHSETDSKNGLNTEPESAAEAEELTFAQKSLPPPKKIYAYLDKFVVGQSYAKKVLAVAVYNHYKRIYNIPAGSRQQMELTPHGKSH</sequence>
<reference evidence="1" key="1">
    <citation type="submission" date="2020-06" db="EMBL/GenBank/DDBJ databases">
        <authorList>
            <consortium name="Wellcome Sanger Institute Data Sharing"/>
        </authorList>
    </citation>
    <scope>NUCLEOTIDE SEQUENCE [LARGE SCALE GENOMIC DNA]</scope>
</reference>
<dbReference type="AlphaFoldDB" id="A0A8C5GKX3"/>
<accession>A0A8C5GKX3</accession>
<proteinExistence type="predicted"/>
<dbReference type="GO" id="GO:0016887">
    <property type="term" value="F:ATP hydrolysis activity"/>
    <property type="evidence" value="ECO:0007669"/>
    <property type="project" value="TreeGrafter"/>
</dbReference>
<dbReference type="Proteomes" id="UP000694680">
    <property type="component" value="Chromosome 6"/>
</dbReference>
<evidence type="ECO:0000313" key="2">
    <source>
        <dbReference type="Proteomes" id="UP000694680"/>
    </source>
</evidence>
<reference evidence="1" key="2">
    <citation type="submission" date="2025-08" db="UniProtKB">
        <authorList>
            <consortium name="Ensembl"/>
        </authorList>
    </citation>
    <scope>IDENTIFICATION</scope>
</reference>
<dbReference type="Ensembl" id="ENSGWIT00000034625.1">
    <property type="protein sequence ID" value="ENSGWIP00000031804.1"/>
    <property type="gene ID" value="ENSGWIG00000016409.1"/>
</dbReference>